<dbReference type="Pfam" id="PF07992">
    <property type="entry name" value="Pyr_redox_2"/>
    <property type="match status" value="1"/>
</dbReference>
<dbReference type="InterPro" id="IPR023753">
    <property type="entry name" value="FAD/NAD-binding_dom"/>
</dbReference>
<reference evidence="7 8" key="1">
    <citation type="submission" date="2017-05" db="EMBL/GenBank/DDBJ databases">
        <title>Genomic insights into alkan degradation activity of Oleiphilus messinensis.</title>
        <authorList>
            <person name="Kozyavkin S.A."/>
            <person name="Slesarev A.I."/>
            <person name="Golyshin P.N."/>
            <person name="Korzhenkov A."/>
            <person name="Golyshina O.N."/>
            <person name="Toshchakov S.V."/>
        </authorList>
    </citation>
    <scope>NUCLEOTIDE SEQUENCE [LARGE SCALE GENOMIC DNA]</scope>
    <source>
        <strain evidence="7 8">ME102</strain>
    </source>
</reference>
<keyword evidence="5" id="KW-0560">Oxidoreductase</keyword>
<dbReference type="RefSeq" id="WP_087460634.1">
    <property type="nucleotide sequence ID" value="NZ_CP021425.1"/>
</dbReference>
<protein>
    <submittedName>
        <fullName evidence="7">FAD-dependent pyridine nucleotide-disulfide oxidoreductase</fullName>
    </submittedName>
</protein>
<organism evidence="7 8">
    <name type="scientific">Oleiphilus messinensis</name>
    <dbReference type="NCBI Taxonomy" id="141451"/>
    <lineage>
        <taxon>Bacteria</taxon>
        <taxon>Pseudomonadati</taxon>
        <taxon>Pseudomonadota</taxon>
        <taxon>Gammaproteobacteria</taxon>
        <taxon>Oceanospirillales</taxon>
        <taxon>Oleiphilaceae</taxon>
        <taxon>Oleiphilus</taxon>
    </lineage>
</organism>
<sequence>MTRKKIIILGANFAGLQAATQLSSRLYEVTVVDPSPYFEWTPNIHELLSGCKQLHTLQLSRFKVLSALNHRFVAHRATNFDPQWQTVELETGETLQYDGLILAMGHETTDYGIKGVKEVASGFRKGAEIVQIRSRLESLLQQQNSVTVSIVGAGFTGIEALGELLRGYRHNPALSIQIIEKGNQALPGYTQKISDDIRKICAEYPVHWYFNQTISSLTEDRIILSSGATLSSDITIWTTGTQPASLALNIEALPPHRSGIPVKSTLQTRTDEAIFIAGDLADYTPGLTKQAYHALDMGKHAANNLARWLEGKTLRNFTPLNKPMALAFGDLNTYLIYNQTVISSPALAATKESIFQFYMTQLSHKLPVKLIAQNASERFASAFTEQLMPEFNAQSLIRLLKRTEILQWGGRKDLETLAMTILSTALS</sequence>
<dbReference type="SUPFAM" id="SSF51905">
    <property type="entry name" value="FAD/NAD(P)-binding domain"/>
    <property type="match status" value="1"/>
</dbReference>
<evidence type="ECO:0000256" key="3">
    <source>
        <dbReference type="ARBA" id="ARBA00022630"/>
    </source>
</evidence>
<dbReference type="PANTHER" id="PTHR42913">
    <property type="entry name" value="APOPTOSIS-INDUCING FACTOR 1"/>
    <property type="match status" value="1"/>
</dbReference>
<evidence type="ECO:0000259" key="6">
    <source>
        <dbReference type="Pfam" id="PF07992"/>
    </source>
</evidence>
<accession>A0A1Y0I550</accession>
<name>A0A1Y0I550_9GAMM</name>
<dbReference type="OrthoDB" id="9781621at2"/>
<dbReference type="InterPro" id="IPR036188">
    <property type="entry name" value="FAD/NAD-bd_sf"/>
</dbReference>
<dbReference type="PRINTS" id="PR00368">
    <property type="entry name" value="FADPNR"/>
</dbReference>
<evidence type="ECO:0000256" key="2">
    <source>
        <dbReference type="ARBA" id="ARBA00005272"/>
    </source>
</evidence>
<dbReference type="PANTHER" id="PTHR42913:SF3">
    <property type="entry name" value="64 KDA MITOCHONDRIAL NADH DEHYDROGENASE (EUROFUNG)"/>
    <property type="match status" value="1"/>
</dbReference>
<evidence type="ECO:0000313" key="7">
    <source>
        <dbReference type="EMBL" id="ARU55541.1"/>
    </source>
</evidence>
<dbReference type="AlphaFoldDB" id="A0A1Y0I550"/>
<evidence type="ECO:0000256" key="5">
    <source>
        <dbReference type="ARBA" id="ARBA00023002"/>
    </source>
</evidence>
<dbReference type="GO" id="GO:0003955">
    <property type="term" value="F:NAD(P)H dehydrogenase (quinone) activity"/>
    <property type="evidence" value="ECO:0007669"/>
    <property type="project" value="TreeGrafter"/>
</dbReference>
<keyword evidence="8" id="KW-1185">Reference proteome</keyword>
<evidence type="ECO:0000256" key="4">
    <source>
        <dbReference type="ARBA" id="ARBA00022827"/>
    </source>
</evidence>
<dbReference type="Gene3D" id="3.50.50.100">
    <property type="match status" value="1"/>
</dbReference>
<dbReference type="InterPro" id="IPR051169">
    <property type="entry name" value="NADH-Q_oxidoreductase"/>
</dbReference>
<evidence type="ECO:0000313" key="8">
    <source>
        <dbReference type="Proteomes" id="UP000196027"/>
    </source>
</evidence>
<keyword evidence="3" id="KW-0285">Flavoprotein</keyword>
<evidence type="ECO:0000256" key="1">
    <source>
        <dbReference type="ARBA" id="ARBA00001974"/>
    </source>
</evidence>
<comment type="similarity">
    <text evidence="2">Belongs to the NADH dehydrogenase family.</text>
</comment>
<dbReference type="Proteomes" id="UP000196027">
    <property type="component" value="Chromosome"/>
</dbReference>
<comment type="cofactor">
    <cofactor evidence="1">
        <name>FAD</name>
        <dbReference type="ChEBI" id="CHEBI:57692"/>
    </cofactor>
</comment>
<proteinExistence type="inferred from homology"/>
<dbReference type="KEGG" id="ome:OLMES_1464"/>
<gene>
    <name evidence="7" type="ORF">OLMES_1464</name>
</gene>
<dbReference type="GO" id="GO:0019646">
    <property type="term" value="P:aerobic electron transport chain"/>
    <property type="evidence" value="ECO:0007669"/>
    <property type="project" value="TreeGrafter"/>
</dbReference>
<dbReference type="EMBL" id="CP021425">
    <property type="protein sequence ID" value="ARU55541.1"/>
    <property type="molecule type" value="Genomic_DNA"/>
</dbReference>
<keyword evidence="4" id="KW-0274">FAD</keyword>
<feature type="domain" description="FAD/NAD(P)-binding" evidence="6">
    <location>
        <begin position="5"/>
        <end position="295"/>
    </location>
</feature>